<evidence type="ECO:0000256" key="4">
    <source>
        <dbReference type="ARBA" id="ARBA00022692"/>
    </source>
</evidence>
<dbReference type="EMBL" id="WXWW01000165">
    <property type="protein sequence ID" value="NAW65724.1"/>
    <property type="molecule type" value="Genomic_DNA"/>
</dbReference>
<keyword evidence="6" id="KW-1133">Transmembrane helix</keyword>
<gene>
    <name evidence="12" type="ORF">CAG72_10890</name>
</gene>
<comment type="subcellular location">
    <subcellularLocation>
        <location evidence="10">Cell membrane</location>
        <topology evidence="10">Multi-pass membrane protein</topology>
    </subcellularLocation>
    <subcellularLocation>
        <location evidence="1">Membrane</location>
        <topology evidence="1">Multi-pass membrane protein</topology>
    </subcellularLocation>
</comment>
<dbReference type="InterPro" id="IPR024791">
    <property type="entry name" value="Cyt_c/ubiquinol_Oxase_su3"/>
</dbReference>
<dbReference type="SUPFAM" id="SSF81452">
    <property type="entry name" value="Cytochrome c oxidase subunit III-like"/>
    <property type="match status" value="1"/>
</dbReference>
<evidence type="ECO:0000256" key="8">
    <source>
        <dbReference type="ARBA" id="ARBA00031400"/>
    </source>
</evidence>
<comment type="similarity">
    <text evidence="2 10">Belongs to the cytochrome c oxidase subunit 3 family.</text>
</comment>
<dbReference type="PROSITE" id="PS50253">
    <property type="entry name" value="COX3"/>
    <property type="match status" value="1"/>
</dbReference>
<name>A0A7X5BHN5_9GAMM</name>
<dbReference type="PANTHER" id="PTHR11403:SF7">
    <property type="entry name" value="CYTOCHROME C OXIDASE SUBUNIT 3"/>
    <property type="match status" value="1"/>
</dbReference>
<dbReference type="CDD" id="cd01665">
    <property type="entry name" value="Cyt_c_Oxidase_III"/>
    <property type="match status" value="1"/>
</dbReference>
<evidence type="ECO:0000256" key="1">
    <source>
        <dbReference type="ARBA" id="ARBA00004141"/>
    </source>
</evidence>
<evidence type="ECO:0000256" key="5">
    <source>
        <dbReference type="ARBA" id="ARBA00022967"/>
    </source>
</evidence>
<dbReference type="Pfam" id="PF00510">
    <property type="entry name" value="COX3"/>
    <property type="match status" value="1"/>
</dbReference>
<dbReference type="EC" id="7.1.1.9" evidence="3"/>
<dbReference type="GO" id="GO:0019646">
    <property type="term" value="P:aerobic electron transport chain"/>
    <property type="evidence" value="ECO:0007669"/>
    <property type="project" value="InterPro"/>
</dbReference>
<dbReference type="InterPro" id="IPR033945">
    <property type="entry name" value="Cyt_c_oxase_su3_dom"/>
</dbReference>
<accession>A0A7X5BHN5</accession>
<proteinExistence type="inferred from homology"/>
<dbReference type="RefSeq" id="WP_161444853.1">
    <property type="nucleotide sequence ID" value="NZ_WXWU01000013.1"/>
</dbReference>
<dbReference type="InterPro" id="IPR035973">
    <property type="entry name" value="Cyt_c_oxidase_su3-like_sf"/>
</dbReference>
<evidence type="ECO:0000256" key="9">
    <source>
        <dbReference type="ARBA" id="ARBA00031625"/>
    </source>
</evidence>
<organism evidence="12 13">
    <name type="scientific">Photobacterium halotolerans</name>
    <dbReference type="NCBI Taxonomy" id="265726"/>
    <lineage>
        <taxon>Bacteria</taxon>
        <taxon>Pseudomonadati</taxon>
        <taxon>Pseudomonadota</taxon>
        <taxon>Gammaproteobacteria</taxon>
        <taxon>Vibrionales</taxon>
        <taxon>Vibrionaceae</taxon>
        <taxon>Photobacterium</taxon>
    </lineage>
</organism>
<dbReference type="PANTHER" id="PTHR11403">
    <property type="entry name" value="CYTOCHROME C OXIDASE SUBUNIT III"/>
    <property type="match status" value="1"/>
</dbReference>
<dbReference type="FunFam" id="1.20.120.80:FF:000003">
    <property type="entry name" value="Cytochrome c oxidase subunit 3"/>
    <property type="match status" value="1"/>
</dbReference>
<evidence type="ECO:0000313" key="12">
    <source>
        <dbReference type="EMBL" id="NAW65724.1"/>
    </source>
</evidence>
<reference evidence="12 13" key="1">
    <citation type="submission" date="2017-05" db="EMBL/GenBank/DDBJ databases">
        <title>High clonality and local adaptation shapes Vibrionaceae linages within an endangered oasis.</title>
        <authorList>
            <person name="Vazquez-Rosas-Landa M."/>
        </authorList>
    </citation>
    <scope>NUCLEOTIDE SEQUENCE [LARGE SCALE GENOMIC DNA]</scope>
    <source>
        <strain evidence="12 13">P46_P4S1P180</strain>
    </source>
</reference>
<dbReference type="GO" id="GO:0005886">
    <property type="term" value="C:plasma membrane"/>
    <property type="evidence" value="ECO:0007669"/>
    <property type="project" value="UniProtKB-SubCell"/>
</dbReference>
<dbReference type="GO" id="GO:0004129">
    <property type="term" value="F:cytochrome-c oxidase activity"/>
    <property type="evidence" value="ECO:0007669"/>
    <property type="project" value="UniProtKB-EC"/>
</dbReference>
<keyword evidence="5" id="KW-1278">Translocase</keyword>
<evidence type="ECO:0000259" key="11">
    <source>
        <dbReference type="PROSITE" id="PS50253"/>
    </source>
</evidence>
<evidence type="ECO:0000256" key="2">
    <source>
        <dbReference type="ARBA" id="ARBA00010581"/>
    </source>
</evidence>
<keyword evidence="4 10" id="KW-0812">Transmembrane</keyword>
<dbReference type="OrthoDB" id="9810850at2"/>
<evidence type="ECO:0000313" key="13">
    <source>
        <dbReference type="Proteomes" id="UP000465712"/>
    </source>
</evidence>
<sequence>MANPYTEHEQSLKPSHEHYYVPAASAWPIVGAVALFLIAMGAGATVGGLFGGNGPWILMGGVGLLLIMLVGWFRDVIRESMTGLYSLQMDRSFRQGMSWFIFSEVMFFAAFFGALFYARMIAVPWLGGAGNNAMTHEVLWPEFVAQWPLIMTPDGTETQAMGPLGLPLYNTLILLTSSVTVHFAHVALENGNRPRLTLYLLLTVLLGGLFVYLQGVEYIHAYQDMDLTLDAGVYGNTFFMLTGFHGLHVTLGTLILFIVWLRVLKGHFSPEHHFAFQAGAWYWHFVDVVWLGLFVFVYIL</sequence>
<evidence type="ECO:0000256" key="6">
    <source>
        <dbReference type="ARBA" id="ARBA00022989"/>
    </source>
</evidence>
<feature type="domain" description="Heme-copper oxidase subunit III family profile" evidence="11">
    <location>
        <begin position="15"/>
        <end position="300"/>
    </location>
</feature>
<dbReference type="AlphaFoldDB" id="A0A7X5BHN5"/>
<dbReference type="InterPro" id="IPR000298">
    <property type="entry name" value="Cyt_c_oxidase-like_su3"/>
</dbReference>
<dbReference type="Gene3D" id="1.10.287.70">
    <property type="match status" value="1"/>
</dbReference>
<evidence type="ECO:0000256" key="7">
    <source>
        <dbReference type="ARBA" id="ARBA00023136"/>
    </source>
</evidence>
<evidence type="ECO:0000256" key="10">
    <source>
        <dbReference type="RuleBase" id="RU003376"/>
    </source>
</evidence>
<keyword evidence="7" id="KW-0472">Membrane</keyword>
<dbReference type="Proteomes" id="UP000465712">
    <property type="component" value="Unassembled WGS sequence"/>
</dbReference>
<dbReference type="InterPro" id="IPR013833">
    <property type="entry name" value="Cyt_c_oxidase_su3_a-hlx"/>
</dbReference>
<evidence type="ECO:0000256" key="3">
    <source>
        <dbReference type="ARBA" id="ARBA00012949"/>
    </source>
</evidence>
<comment type="caution">
    <text evidence="12">The sequence shown here is derived from an EMBL/GenBank/DDBJ whole genome shotgun (WGS) entry which is preliminary data.</text>
</comment>
<dbReference type="Gene3D" id="1.20.120.80">
    <property type="entry name" value="Cytochrome c oxidase, subunit III, four-helix bundle"/>
    <property type="match status" value="1"/>
</dbReference>
<protein>
    <recommendedName>
        <fullName evidence="3">cytochrome-c oxidase</fullName>
        <ecNumber evidence="3">7.1.1.9</ecNumber>
    </recommendedName>
    <alternativeName>
        <fullName evidence="8">Cytochrome aa3 subunit 3</fullName>
    </alternativeName>
    <alternativeName>
        <fullName evidence="9">Cytochrome c oxidase polypeptide III</fullName>
    </alternativeName>
</protein>